<dbReference type="KEGG" id="smon:AWR27_00715"/>
<dbReference type="OrthoDB" id="9798547at2"/>
<sequence>MNYSPKRLITLLEERGWQLQRIKGSHHIYFSEELNRTIPVPMHGNRDMAKGTFFSILKQAGIDRSDV</sequence>
<dbReference type="Gene3D" id="3.30.920.30">
    <property type="entry name" value="Hypothetical protein"/>
    <property type="match status" value="1"/>
</dbReference>
<evidence type="ECO:0000256" key="1">
    <source>
        <dbReference type="ARBA" id="ARBA00006620"/>
    </source>
</evidence>
<evidence type="ECO:0000256" key="7">
    <source>
        <dbReference type="ARBA" id="ARBA00023016"/>
    </source>
</evidence>
<keyword evidence="2" id="KW-1277">Toxin-antitoxin system</keyword>
<dbReference type="Proteomes" id="UP000187941">
    <property type="component" value="Chromosome"/>
</dbReference>
<comment type="similarity">
    <text evidence="1">Belongs to the HicA mRNA interferase family.</text>
</comment>
<protein>
    <recommendedName>
        <fullName evidence="10">Toxin HicA</fullName>
    </recommendedName>
</protein>
<keyword evidence="6" id="KW-0694">RNA-binding</keyword>
<dbReference type="Pfam" id="PF07927">
    <property type="entry name" value="HicA_toxin"/>
    <property type="match status" value="1"/>
</dbReference>
<keyword evidence="7" id="KW-0346">Stress response</keyword>
<name>A0A1P9WRK4_9BACT</name>
<dbReference type="GO" id="GO:0016787">
    <property type="term" value="F:hydrolase activity"/>
    <property type="evidence" value="ECO:0007669"/>
    <property type="project" value="UniProtKB-KW"/>
</dbReference>
<evidence type="ECO:0008006" key="10">
    <source>
        <dbReference type="Google" id="ProtNLM"/>
    </source>
</evidence>
<dbReference type="RefSeq" id="WP_077129424.1">
    <property type="nucleotide sequence ID" value="NZ_CP014263.1"/>
</dbReference>
<proteinExistence type="inferred from homology"/>
<evidence type="ECO:0000313" key="9">
    <source>
        <dbReference type="Proteomes" id="UP000187941"/>
    </source>
</evidence>
<keyword evidence="9" id="KW-1185">Reference proteome</keyword>
<keyword evidence="4" id="KW-0255">Endonuclease</keyword>
<evidence type="ECO:0000256" key="2">
    <source>
        <dbReference type="ARBA" id="ARBA00022649"/>
    </source>
</evidence>
<dbReference type="GO" id="GO:0003729">
    <property type="term" value="F:mRNA binding"/>
    <property type="evidence" value="ECO:0007669"/>
    <property type="project" value="InterPro"/>
</dbReference>
<organism evidence="8 9">
    <name type="scientific">Spirosoma montaniterrae</name>
    <dbReference type="NCBI Taxonomy" id="1178516"/>
    <lineage>
        <taxon>Bacteria</taxon>
        <taxon>Pseudomonadati</taxon>
        <taxon>Bacteroidota</taxon>
        <taxon>Cytophagia</taxon>
        <taxon>Cytophagales</taxon>
        <taxon>Cytophagaceae</taxon>
        <taxon>Spirosoma</taxon>
    </lineage>
</organism>
<accession>A0A1P9WRK4</accession>
<evidence type="ECO:0000256" key="5">
    <source>
        <dbReference type="ARBA" id="ARBA00022801"/>
    </source>
</evidence>
<dbReference type="PANTHER" id="PTHR34873">
    <property type="entry name" value="SSR1766 PROTEIN"/>
    <property type="match status" value="1"/>
</dbReference>
<reference evidence="8 9" key="1">
    <citation type="submission" date="2016-01" db="EMBL/GenBank/DDBJ databases">
        <authorList>
            <person name="Oliw E.H."/>
        </authorList>
    </citation>
    <scope>NUCLEOTIDE SEQUENCE [LARGE SCALE GENOMIC DNA]</scope>
    <source>
        <strain evidence="8 9">DY10</strain>
    </source>
</reference>
<evidence type="ECO:0000256" key="4">
    <source>
        <dbReference type="ARBA" id="ARBA00022759"/>
    </source>
</evidence>
<evidence type="ECO:0000313" key="8">
    <source>
        <dbReference type="EMBL" id="AQG77999.1"/>
    </source>
</evidence>
<dbReference type="PANTHER" id="PTHR34873:SF3">
    <property type="entry name" value="ADDICTION MODULE TOXIN, HICA FAMILY"/>
    <property type="match status" value="1"/>
</dbReference>
<keyword evidence="3" id="KW-0540">Nuclease</keyword>
<dbReference type="InterPro" id="IPR038570">
    <property type="entry name" value="HicA_sf"/>
</dbReference>
<evidence type="ECO:0000256" key="6">
    <source>
        <dbReference type="ARBA" id="ARBA00022884"/>
    </source>
</evidence>
<dbReference type="EMBL" id="CP014263">
    <property type="protein sequence ID" value="AQG77999.1"/>
    <property type="molecule type" value="Genomic_DNA"/>
</dbReference>
<evidence type="ECO:0000256" key="3">
    <source>
        <dbReference type="ARBA" id="ARBA00022722"/>
    </source>
</evidence>
<dbReference type="InterPro" id="IPR012933">
    <property type="entry name" value="HicA_mRNA_interferase"/>
</dbReference>
<keyword evidence="5" id="KW-0378">Hydrolase</keyword>
<dbReference type="AlphaFoldDB" id="A0A1P9WRK4"/>
<dbReference type="STRING" id="1178516.AWR27_00715"/>
<dbReference type="GO" id="GO:0004519">
    <property type="term" value="F:endonuclease activity"/>
    <property type="evidence" value="ECO:0007669"/>
    <property type="project" value="UniProtKB-KW"/>
</dbReference>
<gene>
    <name evidence="8" type="ORF">AWR27_00715</name>
</gene>
<dbReference type="SUPFAM" id="SSF54786">
    <property type="entry name" value="YcfA/nrd intein domain"/>
    <property type="match status" value="1"/>
</dbReference>